<proteinExistence type="predicted"/>
<evidence type="ECO:0000259" key="2">
    <source>
        <dbReference type="Pfam" id="PF12969"/>
    </source>
</evidence>
<dbReference type="Gene3D" id="3.10.620.30">
    <property type="match status" value="1"/>
</dbReference>
<dbReference type="SUPFAM" id="SSF54001">
    <property type="entry name" value="Cysteine proteinases"/>
    <property type="match status" value="1"/>
</dbReference>
<keyword evidence="4" id="KW-1185">Reference proteome</keyword>
<gene>
    <name evidence="3" type="ORF">CLV31_10228</name>
</gene>
<organism evidence="3 4">
    <name type="scientific">Algoriphagus aquaeductus</name>
    <dbReference type="NCBI Taxonomy" id="475299"/>
    <lineage>
        <taxon>Bacteria</taxon>
        <taxon>Pseudomonadati</taxon>
        <taxon>Bacteroidota</taxon>
        <taxon>Cytophagia</taxon>
        <taxon>Cytophagales</taxon>
        <taxon>Cyclobacteriaceae</taxon>
        <taxon>Algoriphagus</taxon>
    </lineage>
</organism>
<dbReference type="InterPro" id="IPR024618">
    <property type="entry name" value="DUF3857"/>
</dbReference>
<feature type="domain" description="DUF3857" evidence="2">
    <location>
        <begin position="44"/>
        <end position="203"/>
    </location>
</feature>
<dbReference type="InterPro" id="IPR002931">
    <property type="entry name" value="Transglutaminase-like"/>
</dbReference>
<dbReference type="Pfam" id="PF01841">
    <property type="entry name" value="Transglut_core"/>
    <property type="match status" value="1"/>
</dbReference>
<evidence type="ECO:0000313" key="4">
    <source>
        <dbReference type="Proteomes" id="UP000248917"/>
    </source>
</evidence>
<reference evidence="3 4" key="1">
    <citation type="submission" date="2018-06" db="EMBL/GenBank/DDBJ databases">
        <title>Genomic Encyclopedia of Archaeal and Bacterial Type Strains, Phase II (KMG-II): from individual species to whole genera.</title>
        <authorList>
            <person name="Goeker M."/>
        </authorList>
    </citation>
    <scope>NUCLEOTIDE SEQUENCE [LARGE SCALE GENOMIC DNA]</scope>
    <source>
        <strain evidence="3 4">T4</strain>
    </source>
</reference>
<dbReference type="Gene3D" id="2.60.40.3140">
    <property type="match status" value="1"/>
</dbReference>
<dbReference type="EMBL" id="QKTX01000002">
    <property type="protein sequence ID" value="PZV86133.1"/>
    <property type="molecule type" value="Genomic_DNA"/>
</dbReference>
<evidence type="ECO:0000259" key="1">
    <source>
        <dbReference type="Pfam" id="PF01841"/>
    </source>
</evidence>
<dbReference type="OrthoDB" id="8595007at2"/>
<accession>A0A326S3V0</accession>
<protein>
    <submittedName>
        <fullName evidence="3">Transglutaminase superfamily protein</fullName>
    </submittedName>
</protein>
<sequence length="619" mass="70395">MLNLLFGILLSIELFGFQDTAKVQKEAPVHSHLEQKITYRLHQDYSLSVVDEKSLTILSAEGLKHGMVVLGFNKLQDIKDFQLEMIEPLGGKTIKKARLKDMTERAVSSSDFLLDDRYKYFELSAPRYPVLVKIRTEILKKSNFYYPEWMPVKSNYQKVKESTLIFHYPTEMGLKFKELNLTGTKETKEEGGITTMIWIEKDLEVQTPSFDLEMDPKLLLAPVKFAVNEFQGEMNDWAGLASWQNKLNEGRGELPESVKNQILSLVKDANSPFEKVAILYDYLQRNYRYVSIQLGIGGWQTMTAKEVVDNKFGDCKALTNFMKSMLEVAGIPSFYTLVNAGIGEEDIEIDLPSNQFNHVILKVPTDKDPIWLECTSNLNPPGYLGNFTSNRHVLVITPDGGYLSKTPTYLDSEWNKISSHSKLSLDTQGAAQIESIWENQGNPAMLAREISARMDDREKRDYLNQNSAVAGLIVQDFSIKIDRKDSIPTSEIKYEGVVQRFTQSTAKRVIFRPFLARITASQLSSNFLEREDSYEILLPDDLEMEGGNQREIKVSGTGYEGLLTFSKSGKTVHVLRKVSIHLDPDLKSDQKSILIKEINTKFDHTPAFVKTTLSTLHYE</sequence>
<dbReference type="Proteomes" id="UP000248917">
    <property type="component" value="Unassembled WGS sequence"/>
</dbReference>
<dbReference type="AlphaFoldDB" id="A0A326S3V0"/>
<evidence type="ECO:0000313" key="3">
    <source>
        <dbReference type="EMBL" id="PZV86133.1"/>
    </source>
</evidence>
<feature type="domain" description="Transglutaminase-like" evidence="1">
    <location>
        <begin position="265"/>
        <end position="333"/>
    </location>
</feature>
<name>A0A326S3V0_9BACT</name>
<dbReference type="InterPro" id="IPR038765">
    <property type="entry name" value="Papain-like_cys_pep_sf"/>
</dbReference>
<comment type="caution">
    <text evidence="3">The sequence shown here is derived from an EMBL/GenBank/DDBJ whole genome shotgun (WGS) entry which is preliminary data.</text>
</comment>
<dbReference type="Pfam" id="PF12969">
    <property type="entry name" value="DUF3857"/>
    <property type="match status" value="1"/>
</dbReference>
<dbReference type="RefSeq" id="WP_111391301.1">
    <property type="nucleotide sequence ID" value="NZ_QKTX01000002.1"/>
</dbReference>